<evidence type="ECO:0000313" key="3">
    <source>
        <dbReference type="Proteomes" id="UP000324897"/>
    </source>
</evidence>
<dbReference type="AlphaFoldDB" id="A0A5J9TV44"/>
<keyword evidence="1" id="KW-0472">Membrane</keyword>
<gene>
    <name evidence="2" type="ORF">EJB05_38759</name>
</gene>
<reference evidence="2 3" key="1">
    <citation type="journal article" date="2019" name="Sci. Rep.">
        <title>A high-quality genome of Eragrostis curvula grass provides insights into Poaceae evolution and supports new strategies to enhance forage quality.</title>
        <authorList>
            <person name="Carballo J."/>
            <person name="Santos B.A.C.M."/>
            <person name="Zappacosta D."/>
            <person name="Garbus I."/>
            <person name="Selva J.P."/>
            <person name="Gallo C.A."/>
            <person name="Diaz A."/>
            <person name="Albertini E."/>
            <person name="Caccamo M."/>
            <person name="Echenique V."/>
        </authorList>
    </citation>
    <scope>NUCLEOTIDE SEQUENCE [LARGE SCALE GENOMIC DNA]</scope>
    <source>
        <strain evidence="3">cv. Victoria</strain>
        <tissue evidence="2">Leaf</tissue>
    </source>
</reference>
<dbReference type="EMBL" id="RWGY01000031">
    <property type="protein sequence ID" value="TVU15249.1"/>
    <property type="molecule type" value="Genomic_DNA"/>
</dbReference>
<proteinExistence type="predicted"/>
<keyword evidence="3" id="KW-1185">Reference proteome</keyword>
<keyword evidence="1" id="KW-0812">Transmembrane</keyword>
<evidence type="ECO:0000313" key="2">
    <source>
        <dbReference type="EMBL" id="TVU15249.1"/>
    </source>
</evidence>
<dbReference type="Gramene" id="TVU15249">
    <property type="protein sequence ID" value="TVU15249"/>
    <property type="gene ID" value="EJB05_38759"/>
</dbReference>
<feature type="non-terminal residue" evidence="2">
    <location>
        <position position="257"/>
    </location>
</feature>
<dbReference type="Proteomes" id="UP000324897">
    <property type="component" value="Unassembled WGS sequence"/>
</dbReference>
<keyword evidence="1" id="KW-1133">Transmembrane helix</keyword>
<evidence type="ECO:0000256" key="1">
    <source>
        <dbReference type="SAM" id="Phobius"/>
    </source>
</evidence>
<feature type="transmembrane region" description="Helical" evidence="1">
    <location>
        <begin position="188"/>
        <end position="207"/>
    </location>
</feature>
<comment type="caution">
    <text evidence="2">The sequence shown here is derived from an EMBL/GenBank/DDBJ whole genome shotgun (WGS) entry which is preliminary data.</text>
</comment>
<accession>A0A5J9TV44</accession>
<sequence length="257" mass="29546">MLTNPLGYLQTTNGPLESVPFPFGGAAAVSRRRSVRRAAECRPRLPRRGGEAAEESVHLDDRRDDEVLLISRRHKLTYSSVYCTRRLLISLDRFTDSSFGHSLSGFTWNNVGPFMQVFLVFGEFKKSEWKSSCRAKDSMFAFVGFCLVFWLLLSPSRRILALRNVRASEEPLLGDGDGARRRQLNKWLVLWFALSLLASVCWIWFYAASSRYGDVEDAALVPWLWPHVDLYLWGVIIWALITNFAYLLILCHLDYRT</sequence>
<feature type="transmembrane region" description="Helical" evidence="1">
    <location>
        <begin position="139"/>
        <end position="156"/>
    </location>
</feature>
<organism evidence="2 3">
    <name type="scientific">Eragrostis curvula</name>
    <name type="common">weeping love grass</name>
    <dbReference type="NCBI Taxonomy" id="38414"/>
    <lineage>
        <taxon>Eukaryota</taxon>
        <taxon>Viridiplantae</taxon>
        <taxon>Streptophyta</taxon>
        <taxon>Embryophyta</taxon>
        <taxon>Tracheophyta</taxon>
        <taxon>Spermatophyta</taxon>
        <taxon>Magnoliopsida</taxon>
        <taxon>Liliopsida</taxon>
        <taxon>Poales</taxon>
        <taxon>Poaceae</taxon>
        <taxon>PACMAD clade</taxon>
        <taxon>Chloridoideae</taxon>
        <taxon>Eragrostideae</taxon>
        <taxon>Eragrostidinae</taxon>
        <taxon>Eragrostis</taxon>
    </lineage>
</organism>
<feature type="transmembrane region" description="Helical" evidence="1">
    <location>
        <begin position="230"/>
        <end position="251"/>
    </location>
</feature>
<name>A0A5J9TV44_9POAL</name>
<protein>
    <submittedName>
        <fullName evidence="2">Uncharacterized protein</fullName>
    </submittedName>
</protein>
<feature type="non-terminal residue" evidence="2">
    <location>
        <position position="1"/>
    </location>
</feature>